<dbReference type="EMBL" id="MU003766">
    <property type="protein sequence ID" value="KAF2725928.1"/>
    <property type="molecule type" value="Genomic_DNA"/>
</dbReference>
<dbReference type="GO" id="GO:0016491">
    <property type="term" value="F:oxidoreductase activity"/>
    <property type="evidence" value="ECO:0007669"/>
    <property type="project" value="UniProtKB-KW"/>
</dbReference>
<dbReference type="PANTHER" id="PTHR43157">
    <property type="entry name" value="PHOSPHATIDYLINOSITOL-GLYCAN BIOSYNTHESIS CLASS F PROTEIN-RELATED"/>
    <property type="match status" value="1"/>
</dbReference>
<keyword evidence="1" id="KW-0560">Oxidoreductase</keyword>
<dbReference type="InterPro" id="IPR036291">
    <property type="entry name" value="NAD(P)-bd_dom_sf"/>
</dbReference>
<gene>
    <name evidence="2" type="ORF">K431DRAFT_335917</name>
</gene>
<dbReference type="PRINTS" id="PR00081">
    <property type="entry name" value="GDHRDH"/>
</dbReference>
<dbReference type="SUPFAM" id="SSF51735">
    <property type="entry name" value="NAD(P)-binding Rossmann-fold domains"/>
    <property type="match status" value="1"/>
</dbReference>
<name>A0A9P4QER9_9PEZI</name>
<evidence type="ECO:0000313" key="3">
    <source>
        <dbReference type="Proteomes" id="UP000799441"/>
    </source>
</evidence>
<dbReference type="OrthoDB" id="542013at2759"/>
<evidence type="ECO:0000256" key="1">
    <source>
        <dbReference type="ARBA" id="ARBA00023002"/>
    </source>
</evidence>
<dbReference type="InterPro" id="IPR002347">
    <property type="entry name" value="SDR_fam"/>
</dbReference>
<keyword evidence="3" id="KW-1185">Reference proteome</keyword>
<dbReference type="Pfam" id="PF00106">
    <property type="entry name" value="adh_short"/>
    <property type="match status" value="1"/>
</dbReference>
<accession>A0A9P4QER9</accession>
<protein>
    <submittedName>
        <fullName evidence="2">Short-chain dehydrogenase</fullName>
    </submittedName>
</protein>
<dbReference type="Proteomes" id="UP000799441">
    <property type="component" value="Unassembled WGS sequence"/>
</dbReference>
<dbReference type="Gene3D" id="3.40.50.720">
    <property type="entry name" value="NAD(P)-binding Rossmann-like Domain"/>
    <property type="match status" value="1"/>
</dbReference>
<dbReference type="PANTHER" id="PTHR43157:SF31">
    <property type="entry name" value="PHOSPHATIDYLINOSITOL-GLYCAN BIOSYNTHESIS CLASS F PROTEIN"/>
    <property type="match status" value="1"/>
</dbReference>
<comment type="caution">
    <text evidence="2">The sequence shown here is derived from an EMBL/GenBank/DDBJ whole genome shotgun (WGS) entry which is preliminary data.</text>
</comment>
<sequence>MSLLRFIYSQLFVNLPYPEGSYEGKTVIVTGSNVGLGKEAARHFARLGTSTLILAVRNIEKGEAAKKEIEQSTGCDGDVIKVWQLDLSNYSSVRSFAAKVNKELKRVDIAILNAAIATYKYRTAEDNEETITVNVVSTFLLALLLLPTLKQTAQKFNTRPTMSITSSEVHGFTPFKEKSAPEGQIFTTLNGKETADMNDRYQVSKLLEIFALRAMVERRPASDIPVTINCMNPGFCHSELTREGHWRFALLKALLARSTEQGSRTLIHAVSQGPETHGQYLSDCKIEDPAPLVLSEEGKKAQVRVWDELVQKLEAIQPGVTSNL</sequence>
<reference evidence="2" key="1">
    <citation type="journal article" date="2020" name="Stud. Mycol.">
        <title>101 Dothideomycetes genomes: a test case for predicting lifestyles and emergence of pathogens.</title>
        <authorList>
            <person name="Haridas S."/>
            <person name="Albert R."/>
            <person name="Binder M."/>
            <person name="Bloem J."/>
            <person name="Labutti K."/>
            <person name="Salamov A."/>
            <person name="Andreopoulos B."/>
            <person name="Baker S."/>
            <person name="Barry K."/>
            <person name="Bills G."/>
            <person name="Bluhm B."/>
            <person name="Cannon C."/>
            <person name="Castanera R."/>
            <person name="Culley D."/>
            <person name="Daum C."/>
            <person name="Ezra D."/>
            <person name="Gonzalez J."/>
            <person name="Henrissat B."/>
            <person name="Kuo A."/>
            <person name="Liang C."/>
            <person name="Lipzen A."/>
            <person name="Lutzoni F."/>
            <person name="Magnuson J."/>
            <person name="Mondo S."/>
            <person name="Nolan M."/>
            <person name="Ohm R."/>
            <person name="Pangilinan J."/>
            <person name="Park H.-J."/>
            <person name="Ramirez L."/>
            <person name="Alfaro M."/>
            <person name="Sun H."/>
            <person name="Tritt A."/>
            <person name="Yoshinaga Y."/>
            <person name="Zwiers L.-H."/>
            <person name="Turgeon B."/>
            <person name="Goodwin S."/>
            <person name="Spatafora J."/>
            <person name="Crous P."/>
            <person name="Grigoriev I."/>
        </authorList>
    </citation>
    <scope>NUCLEOTIDE SEQUENCE</scope>
    <source>
        <strain evidence="2">CBS 116435</strain>
    </source>
</reference>
<organism evidence="2 3">
    <name type="scientific">Polychaeton citri CBS 116435</name>
    <dbReference type="NCBI Taxonomy" id="1314669"/>
    <lineage>
        <taxon>Eukaryota</taxon>
        <taxon>Fungi</taxon>
        <taxon>Dikarya</taxon>
        <taxon>Ascomycota</taxon>
        <taxon>Pezizomycotina</taxon>
        <taxon>Dothideomycetes</taxon>
        <taxon>Dothideomycetidae</taxon>
        <taxon>Capnodiales</taxon>
        <taxon>Capnodiaceae</taxon>
        <taxon>Polychaeton</taxon>
    </lineage>
</organism>
<evidence type="ECO:0000313" key="2">
    <source>
        <dbReference type="EMBL" id="KAF2725928.1"/>
    </source>
</evidence>
<dbReference type="AlphaFoldDB" id="A0A9P4QER9"/>
<proteinExistence type="predicted"/>